<evidence type="ECO:0000256" key="1">
    <source>
        <dbReference type="ARBA" id="ARBA00004651"/>
    </source>
</evidence>
<dbReference type="RefSeq" id="WP_129605779.1">
    <property type="nucleotide sequence ID" value="NZ_SBLB01000010.1"/>
</dbReference>
<keyword evidence="8" id="KW-1185">Reference proteome</keyword>
<dbReference type="AlphaFoldDB" id="A0A4Q2UCV2"/>
<evidence type="ECO:0000313" key="8">
    <source>
        <dbReference type="Proteomes" id="UP000290407"/>
    </source>
</evidence>
<comment type="caution">
    <text evidence="7">The sequence shown here is derived from an EMBL/GenBank/DDBJ whole genome shotgun (WGS) entry which is preliminary data.</text>
</comment>
<evidence type="ECO:0000256" key="5">
    <source>
        <dbReference type="ARBA" id="ARBA00023136"/>
    </source>
</evidence>
<dbReference type="EMBL" id="SBLB01000010">
    <property type="protein sequence ID" value="RYC66973.1"/>
    <property type="molecule type" value="Genomic_DNA"/>
</dbReference>
<dbReference type="PANTHER" id="PTHR37937">
    <property type="entry name" value="CONJUGATIVE TRANSFER: DNA TRANSPORT"/>
    <property type="match status" value="1"/>
</dbReference>
<organism evidence="7 8">
    <name type="scientific">Spirosoma sordidisoli</name>
    <dbReference type="NCBI Taxonomy" id="2502893"/>
    <lineage>
        <taxon>Bacteria</taxon>
        <taxon>Pseudomonadati</taxon>
        <taxon>Bacteroidota</taxon>
        <taxon>Cytophagia</taxon>
        <taxon>Cytophagales</taxon>
        <taxon>Cytophagaceae</taxon>
        <taxon>Spirosoma</taxon>
    </lineage>
</organism>
<dbReference type="InterPro" id="IPR051539">
    <property type="entry name" value="T4SS-coupling_protein"/>
</dbReference>
<dbReference type="InterPro" id="IPR027417">
    <property type="entry name" value="P-loop_NTPase"/>
</dbReference>
<dbReference type="GO" id="GO:0005886">
    <property type="term" value="C:plasma membrane"/>
    <property type="evidence" value="ECO:0007669"/>
    <property type="project" value="UniProtKB-SubCell"/>
</dbReference>
<evidence type="ECO:0000256" key="4">
    <source>
        <dbReference type="ARBA" id="ARBA00022989"/>
    </source>
</evidence>
<dbReference type="PANTHER" id="PTHR37937:SF1">
    <property type="entry name" value="CONJUGATIVE TRANSFER: DNA TRANSPORT"/>
    <property type="match status" value="1"/>
</dbReference>
<dbReference type="SUPFAM" id="SSF52540">
    <property type="entry name" value="P-loop containing nucleoside triphosphate hydrolases"/>
    <property type="match status" value="1"/>
</dbReference>
<evidence type="ECO:0000313" key="7">
    <source>
        <dbReference type="EMBL" id="RYC66973.1"/>
    </source>
</evidence>
<evidence type="ECO:0000259" key="6">
    <source>
        <dbReference type="Pfam" id="PF12696"/>
    </source>
</evidence>
<keyword evidence="4" id="KW-1133">Transmembrane helix</keyword>
<evidence type="ECO:0000256" key="2">
    <source>
        <dbReference type="ARBA" id="ARBA00022475"/>
    </source>
</evidence>
<keyword evidence="3" id="KW-0812">Transmembrane</keyword>
<protein>
    <recommendedName>
        <fullName evidence="6">TraD/TraG TraM recognition site domain-containing protein</fullName>
    </recommendedName>
</protein>
<dbReference type="InterPro" id="IPR032689">
    <property type="entry name" value="TraG-D_C"/>
</dbReference>
<dbReference type="Pfam" id="PF12696">
    <property type="entry name" value="TraG-D_C"/>
    <property type="match status" value="1"/>
</dbReference>
<name>A0A4Q2UCV2_9BACT</name>
<dbReference type="Gene3D" id="3.40.50.300">
    <property type="entry name" value="P-loop containing nucleotide triphosphate hydrolases"/>
    <property type="match status" value="1"/>
</dbReference>
<reference evidence="7 8" key="1">
    <citation type="submission" date="2019-01" db="EMBL/GenBank/DDBJ databases">
        <title>Spirosoma flava sp. nov., a propanil-degrading bacterium isolated from herbicide-contaminated soil.</title>
        <authorList>
            <person name="Zhang L."/>
            <person name="Jiang J.-D."/>
        </authorList>
    </citation>
    <scope>NUCLEOTIDE SEQUENCE [LARGE SCALE GENOMIC DNA]</scope>
    <source>
        <strain evidence="7 8">TY50</strain>
    </source>
</reference>
<gene>
    <name evidence="7" type="ORF">EQG79_26735</name>
</gene>
<comment type="subcellular location">
    <subcellularLocation>
        <location evidence="1">Cell membrane</location>
        <topology evidence="1">Multi-pass membrane protein</topology>
    </subcellularLocation>
</comment>
<accession>A0A4Q2UCV2</accession>
<keyword evidence="2" id="KW-1003">Cell membrane</keyword>
<dbReference type="Proteomes" id="UP000290407">
    <property type="component" value="Unassembled WGS sequence"/>
</dbReference>
<keyword evidence="5" id="KW-0472">Membrane</keyword>
<proteinExistence type="predicted"/>
<feature type="domain" description="TraD/TraG TraM recognition site" evidence="6">
    <location>
        <begin position="342"/>
        <end position="463"/>
    </location>
</feature>
<evidence type="ECO:0000256" key="3">
    <source>
        <dbReference type="ARBA" id="ARBA00022692"/>
    </source>
</evidence>
<sequence length="505" mass="57506">MRTFDLDTPLMDLVSSTQRSAFRIRHSVEGILVTGGIGSGKSSGSGRMIALKYLQAGYGGLVLCAKPDEKEVWQAYCRMTGRESDLLIIEPKGKHHFNFLEYESATSAGISSTDNLVQVLKTVIRAGQEQSAGKSDDAFWETALDMLIANTIDLCRMAYGKVSVQALYDIVQSIPKSREDLQDGQESDEVKPFFKAFIAARRYVMDQIDAWHDKQPKHMHARWADDALYEADILDALPDARLLRVLDSFFNETLIDLSDKTRSIVDFSFSGFLFRLLREPLYSLFCHGRSTLTPEDCLEGRIILINLPVKVYEKSGRDGQILFKYCWQRAMEKRDITKNPRPVFLFADECQFFLHEHDQATQTTARSSRIATVYLTQNLHNLYAAMGGEKSEHKVKSFLGTLASKIFHANSDETTNDYSSKLIGDAYFVDESESTTVSQNFSQTRGRSLKLERVVRPEEFQRLRCGGPLHDCRVDAYFYRQGDLMNGRNYIKLTFNQNYQPDYTL</sequence>